<dbReference type="Gene3D" id="3.40.50.720">
    <property type="entry name" value="NAD(P)-binding Rossmann-like Domain"/>
    <property type="match status" value="1"/>
</dbReference>
<evidence type="ECO:0000259" key="6">
    <source>
        <dbReference type="Pfam" id="PF00920"/>
    </source>
</evidence>
<dbReference type="InterPro" id="IPR036663">
    <property type="entry name" value="Fumarylacetoacetase_C_sf"/>
</dbReference>
<gene>
    <name evidence="9" type="ORF">SCF082_LOCUS1616</name>
</gene>
<dbReference type="Proteomes" id="UP001642464">
    <property type="component" value="Unassembled WGS sequence"/>
</dbReference>
<evidence type="ECO:0000256" key="3">
    <source>
        <dbReference type="ARBA" id="ARBA00023004"/>
    </source>
</evidence>
<dbReference type="EMBL" id="CAXAMM010000792">
    <property type="protein sequence ID" value="CAK8988975.1"/>
    <property type="molecule type" value="Genomic_DNA"/>
</dbReference>
<dbReference type="InterPro" id="IPR042096">
    <property type="entry name" value="Dihydro-acid_dehy_C"/>
</dbReference>
<comment type="similarity">
    <text evidence="1">Belongs to the IlvD/Edd family.</text>
</comment>
<dbReference type="Gene3D" id="3.50.30.80">
    <property type="entry name" value="IlvD/EDD C-terminal domain-like"/>
    <property type="match status" value="1"/>
</dbReference>
<keyword evidence="3" id="KW-0408">Iron</keyword>
<dbReference type="SUPFAM" id="SSF51735">
    <property type="entry name" value="NAD(P)-binding Rossmann-fold domains"/>
    <property type="match status" value="1"/>
</dbReference>
<dbReference type="InterPro" id="IPR000683">
    <property type="entry name" value="Gfo/Idh/MocA-like_OxRdtase_N"/>
</dbReference>
<evidence type="ECO:0000313" key="9">
    <source>
        <dbReference type="EMBL" id="CAK8988975.1"/>
    </source>
</evidence>
<comment type="caution">
    <text evidence="9">The sequence shown here is derived from an EMBL/GenBank/DDBJ whole genome shotgun (WGS) entry which is preliminary data.</text>
</comment>
<dbReference type="Pfam" id="PF24877">
    <property type="entry name" value="ILV_EDD_C"/>
    <property type="match status" value="1"/>
</dbReference>
<name>A0ABP0HFH6_9DINO</name>
<dbReference type="PANTHER" id="PTHR43183">
    <property type="entry name" value="HYPOTHETICAL DIHYDROXYACID DEHYDRATASE (EUROFUNG)-RELATED"/>
    <property type="match status" value="1"/>
</dbReference>
<dbReference type="NCBIfam" id="NF009559">
    <property type="entry name" value="PRK13016.1"/>
    <property type="match status" value="1"/>
</dbReference>
<dbReference type="InterPro" id="IPR037237">
    <property type="entry name" value="IlvD/EDD_N"/>
</dbReference>
<feature type="domain" description="Gfo/Idh/MocA-like oxidoreductase N-terminal" evidence="7">
    <location>
        <begin position="842"/>
        <end position="949"/>
    </location>
</feature>
<sequence length="1050" mass="114118">MDAIASGQSLAERIRNHELGPAVDLEKLADEGRLLLPIQHPDPAHMHLTGTGLTHLGSAATRDAMHAKTETDETKLTDSMKMFRMGLENGKPANGHPGVQPEWFYKGNGTTAVAPGGDLVSPGFCDDGGEEPEVAGIYVIGPDGTPHRVGFALANEFSDHVMERQNYLYLAHSKLRPASFGPELRVGDLPDHVAGTSRIIRDGDVLWEKPFLSGESNMSHNLANLEHHHFKYGLFCQPGDVHVHMFGTATLSFADGISCKHGDVVEIAATSFGVPLKNRLTFEAKDASMTSVRWFGGDSRDNIYHRSWMKNQGLPDDLFDGRPVIGICNTWSQLTPCNAHLRDLAERVKHGIYEAGGFPVEFPVFSTGESTLRPTAMMFRNLASMDVEEAIRGTPLDGVVLLVGCDKTTPSLLMGAASVDLPAIVVSGGPMLNGWFHGERVGSGTHLWKFSEAVKAGKMTREEFLEAEVSMSRSPGSCNTMGTASTMASMAEALGMALSGNAAIPAVDSRRRVMAHLSGRRIVQMVKDDLKPSDILTREAFENAIRTNGAIGGSTNAVIHLLAIAGRADIDLTLDDWDRLGRDIPTIVNLMPSGKYLMEEFFYAGGLPVVIRHLGEAGLLNKEAITVSGETVWDQVKTVTNWNDDVILPVDRALTDQGGIAVLKGNLSPNGAVLKPSAASPHLLKHRGRAVVFEDIDDYKLRINDEDLDIDETCIMVLKNCGPKGYPGLSEVGNMGLPPKVLRKGITDMIRISDARMSGTAYGTVILHTAPEAAAGGPLAVVRTGDLIELDVPNRSLHLEISDEELQQRLKAWVPRHTVPESGYARLFHDHVQGFTLMAEKLALVGIGKIARDQHIPAISGNPDWSLEATVSRHASVDGIAAYQTLGSLLAERPDISTISLAIPPQPRFDYAKAALAAGKHVMLEKPPGQSLAECFALETLARNMGVSIFATWHSRFADCVPDLKSWLAPRDLKRLRIVWKEDVRHWHPGQEWIWEPGGMGVFDPGINALSIMTEILPHGVHVSEIRRPDRSRCVGRLRLAAGRSADLGY</sequence>
<dbReference type="SUPFAM" id="SSF143975">
    <property type="entry name" value="IlvD/EDD N-terminal domain-like"/>
    <property type="match status" value="1"/>
</dbReference>
<proteinExistence type="inferred from homology"/>
<keyword evidence="4" id="KW-0411">Iron-sulfur</keyword>
<evidence type="ECO:0000256" key="1">
    <source>
        <dbReference type="ARBA" id="ARBA00006486"/>
    </source>
</evidence>
<dbReference type="InterPro" id="IPR009645">
    <property type="entry name" value="GguC"/>
</dbReference>
<dbReference type="Gene3D" id="3.30.360.10">
    <property type="entry name" value="Dihydrodipicolinate Reductase, domain 2"/>
    <property type="match status" value="1"/>
</dbReference>
<dbReference type="InterPro" id="IPR052352">
    <property type="entry name" value="Sugar_Degrad_Dehydratases"/>
</dbReference>
<evidence type="ECO:0000256" key="5">
    <source>
        <dbReference type="ARBA" id="ARBA00023239"/>
    </source>
</evidence>
<dbReference type="SUPFAM" id="SSF52016">
    <property type="entry name" value="LeuD/IlvD-like"/>
    <property type="match status" value="1"/>
</dbReference>
<dbReference type="PANTHER" id="PTHR43183:SF1">
    <property type="entry name" value="HYPOTHETICAL DIHYDROXY-ACID DEHYDRATASE (EUROFUNG)-RELATED"/>
    <property type="match status" value="1"/>
</dbReference>
<dbReference type="InterPro" id="IPR000581">
    <property type="entry name" value="ILV_EDD_N"/>
</dbReference>
<keyword evidence="2" id="KW-0479">Metal-binding</keyword>
<dbReference type="InterPro" id="IPR056740">
    <property type="entry name" value="ILV_EDD_C"/>
</dbReference>
<keyword evidence="5" id="KW-0456">Lyase</keyword>
<dbReference type="Pfam" id="PF01408">
    <property type="entry name" value="GFO_IDH_MocA"/>
    <property type="match status" value="1"/>
</dbReference>
<evidence type="ECO:0000256" key="2">
    <source>
        <dbReference type="ARBA" id="ARBA00022723"/>
    </source>
</evidence>
<evidence type="ECO:0000313" key="10">
    <source>
        <dbReference type="Proteomes" id="UP001642464"/>
    </source>
</evidence>
<feature type="domain" description="Dihydroxy-acid/6-phosphogluconate dehydratase C-terminal" evidence="8">
    <location>
        <begin position="645"/>
        <end position="833"/>
    </location>
</feature>
<dbReference type="SUPFAM" id="SSF56529">
    <property type="entry name" value="FAH"/>
    <property type="match status" value="1"/>
</dbReference>
<dbReference type="NCBIfam" id="NF004784">
    <property type="entry name" value="PRK06131.1"/>
    <property type="match status" value="1"/>
</dbReference>
<keyword evidence="10" id="KW-1185">Reference proteome</keyword>
<dbReference type="Gene3D" id="3.90.850.10">
    <property type="entry name" value="Fumarylacetoacetase-like, C-terminal domain"/>
    <property type="match status" value="1"/>
</dbReference>
<evidence type="ECO:0000259" key="7">
    <source>
        <dbReference type="Pfam" id="PF01408"/>
    </source>
</evidence>
<accession>A0ABP0HFH6</accession>
<organism evidence="9 10">
    <name type="scientific">Durusdinium trenchii</name>
    <dbReference type="NCBI Taxonomy" id="1381693"/>
    <lineage>
        <taxon>Eukaryota</taxon>
        <taxon>Sar</taxon>
        <taxon>Alveolata</taxon>
        <taxon>Dinophyceae</taxon>
        <taxon>Suessiales</taxon>
        <taxon>Symbiodiniaceae</taxon>
        <taxon>Durusdinium</taxon>
    </lineage>
</organism>
<protein>
    <submittedName>
        <fullName evidence="9">L-arabinonate dehydratase (ArDHT) (D-fuconate dehydratase) (Galactonate dehydratase) (L-arabonate dehydratase)</fullName>
    </submittedName>
</protein>
<dbReference type="NCBIfam" id="NF009560">
    <property type="entry name" value="PRK13017.1"/>
    <property type="match status" value="1"/>
</dbReference>
<evidence type="ECO:0000259" key="8">
    <source>
        <dbReference type="Pfam" id="PF24877"/>
    </source>
</evidence>
<feature type="domain" description="Dihydroxy-acid/6-phosphogluconate dehydratase N-terminal" evidence="6">
    <location>
        <begin position="322"/>
        <end position="634"/>
    </location>
</feature>
<dbReference type="Pfam" id="PF00920">
    <property type="entry name" value="ILVD_EDD_N"/>
    <property type="match status" value="1"/>
</dbReference>
<reference evidence="9 10" key="1">
    <citation type="submission" date="2024-02" db="EMBL/GenBank/DDBJ databases">
        <authorList>
            <person name="Chen Y."/>
            <person name="Shah S."/>
            <person name="Dougan E. K."/>
            <person name="Thang M."/>
            <person name="Chan C."/>
        </authorList>
    </citation>
    <scope>NUCLEOTIDE SEQUENCE [LARGE SCALE GENOMIC DNA]</scope>
</reference>
<evidence type="ECO:0000256" key="4">
    <source>
        <dbReference type="ARBA" id="ARBA00023014"/>
    </source>
</evidence>
<dbReference type="InterPro" id="IPR036291">
    <property type="entry name" value="NAD(P)-bd_dom_sf"/>
</dbReference>
<dbReference type="NCBIfam" id="NF040903">
    <property type="entry name" value="GguC"/>
    <property type="match status" value="1"/>
</dbReference>